<proteinExistence type="predicted"/>
<accession>A0A2A2M4Z1</accession>
<dbReference type="EMBL" id="LIAE01005142">
    <property type="protein sequence ID" value="PAV93516.1"/>
    <property type="molecule type" value="Genomic_DNA"/>
</dbReference>
<comment type="caution">
    <text evidence="2">The sequence shown here is derived from an EMBL/GenBank/DDBJ whole genome shotgun (WGS) entry which is preliminary data.</text>
</comment>
<protein>
    <submittedName>
        <fullName evidence="2">Uncharacterized protein</fullName>
    </submittedName>
</protein>
<keyword evidence="3" id="KW-1185">Reference proteome</keyword>
<evidence type="ECO:0000256" key="1">
    <source>
        <dbReference type="SAM" id="MobiDB-lite"/>
    </source>
</evidence>
<evidence type="ECO:0000313" key="2">
    <source>
        <dbReference type="EMBL" id="PAV93516.1"/>
    </source>
</evidence>
<dbReference type="AlphaFoldDB" id="A0A2A2M4Z1"/>
<evidence type="ECO:0000313" key="3">
    <source>
        <dbReference type="Proteomes" id="UP000218231"/>
    </source>
</evidence>
<gene>
    <name evidence="2" type="ORF">WR25_10345</name>
</gene>
<dbReference type="Proteomes" id="UP000218231">
    <property type="component" value="Unassembled WGS sequence"/>
</dbReference>
<feature type="compositionally biased region" description="Low complexity" evidence="1">
    <location>
        <begin position="78"/>
        <end position="89"/>
    </location>
</feature>
<sequence length="103" mass="10682">MPARSMSARGTPDAHGYHHRCAMRCCQVAAAGPGSARPRPAPGRSPTDRSPTPRPWPARESGWHCRPCHLPEPPAPGPAACRCAGAPGATGRIHAGHRGSATP</sequence>
<organism evidence="2 3">
    <name type="scientific">Diploscapter pachys</name>
    <dbReference type="NCBI Taxonomy" id="2018661"/>
    <lineage>
        <taxon>Eukaryota</taxon>
        <taxon>Metazoa</taxon>
        <taxon>Ecdysozoa</taxon>
        <taxon>Nematoda</taxon>
        <taxon>Chromadorea</taxon>
        <taxon>Rhabditida</taxon>
        <taxon>Rhabditina</taxon>
        <taxon>Rhabditomorpha</taxon>
        <taxon>Rhabditoidea</taxon>
        <taxon>Rhabditidae</taxon>
        <taxon>Diploscapter</taxon>
    </lineage>
</organism>
<feature type="region of interest" description="Disordered" evidence="1">
    <location>
        <begin position="31"/>
        <end position="103"/>
    </location>
</feature>
<feature type="compositionally biased region" description="Low complexity" evidence="1">
    <location>
        <begin position="31"/>
        <end position="50"/>
    </location>
</feature>
<reference evidence="2 3" key="1">
    <citation type="journal article" date="2017" name="Curr. Biol.">
        <title>Genome architecture and evolution of a unichromosomal asexual nematode.</title>
        <authorList>
            <person name="Fradin H."/>
            <person name="Zegar C."/>
            <person name="Gutwein M."/>
            <person name="Lucas J."/>
            <person name="Kovtun M."/>
            <person name="Corcoran D."/>
            <person name="Baugh L.R."/>
            <person name="Kiontke K."/>
            <person name="Gunsalus K."/>
            <person name="Fitch D.H."/>
            <person name="Piano F."/>
        </authorList>
    </citation>
    <scope>NUCLEOTIDE SEQUENCE [LARGE SCALE GENOMIC DNA]</scope>
    <source>
        <strain evidence="2">PF1309</strain>
    </source>
</reference>
<name>A0A2A2M4Z1_9BILA</name>